<protein>
    <submittedName>
        <fullName evidence="2">EVE domain-containing protein</fullName>
    </submittedName>
</protein>
<comment type="caution">
    <text evidence="2">The sequence shown here is derived from an EMBL/GenBank/DDBJ whole genome shotgun (WGS) entry which is preliminary data.</text>
</comment>
<dbReference type="PANTHER" id="PTHR14087:SF7">
    <property type="entry name" value="THYMOCYTE NUCLEAR PROTEIN 1"/>
    <property type="match status" value="1"/>
</dbReference>
<organism evidence="2 3">
    <name type="scientific">Sphingomonas corticis</name>
    <dbReference type="NCBI Taxonomy" id="2722791"/>
    <lineage>
        <taxon>Bacteria</taxon>
        <taxon>Pseudomonadati</taxon>
        <taxon>Pseudomonadota</taxon>
        <taxon>Alphaproteobacteria</taxon>
        <taxon>Sphingomonadales</taxon>
        <taxon>Sphingomonadaceae</taxon>
        <taxon>Sphingomonas</taxon>
    </lineage>
</organism>
<evidence type="ECO:0000313" key="2">
    <source>
        <dbReference type="EMBL" id="NJR79806.1"/>
    </source>
</evidence>
<reference evidence="2 3" key="1">
    <citation type="submission" date="2020-03" db="EMBL/GenBank/DDBJ databases">
        <authorList>
            <person name="Wang L."/>
            <person name="He N."/>
            <person name="Li Y."/>
            <person name="Fang Y."/>
            <person name="Zhang F."/>
        </authorList>
    </citation>
    <scope>NUCLEOTIDE SEQUENCE [LARGE SCALE GENOMIC DNA]</scope>
    <source>
        <strain evidence="2 3">36D10-4-7</strain>
    </source>
</reference>
<dbReference type="PANTHER" id="PTHR14087">
    <property type="entry name" value="THYMOCYTE NUCLEAR PROTEIN 1"/>
    <property type="match status" value="1"/>
</dbReference>
<accession>A0ABX1CPD5</accession>
<evidence type="ECO:0000259" key="1">
    <source>
        <dbReference type="Pfam" id="PF01878"/>
    </source>
</evidence>
<dbReference type="Gene3D" id="3.10.590.10">
    <property type="entry name" value="ph1033 like domains"/>
    <property type="match status" value="1"/>
</dbReference>
<dbReference type="InterPro" id="IPR052181">
    <property type="entry name" value="5hmC_binding"/>
</dbReference>
<dbReference type="InterPro" id="IPR015947">
    <property type="entry name" value="PUA-like_sf"/>
</dbReference>
<evidence type="ECO:0000313" key="3">
    <source>
        <dbReference type="Proteomes" id="UP000732399"/>
    </source>
</evidence>
<feature type="domain" description="EVE" evidence="1">
    <location>
        <begin position="46"/>
        <end position="173"/>
    </location>
</feature>
<keyword evidence="3" id="KW-1185">Reference proteome</keyword>
<dbReference type="Pfam" id="PF01878">
    <property type="entry name" value="EVE"/>
    <property type="match status" value="1"/>
</dbReference>
<dbReference type="InterPro" id="IPR002740">
    <property type="entry name" value="EVE_domain"/>
</dbReference>
<gene>
    <name evidence="2" type="ORF">HBH26_14550</name>
</gene>
<dbReference type="Proteomes" id="UP000732399">
    <property type="component" value="Unassembled WGS sequence"/>
</dbReference>
<dbReference type="SUPFAM" id="SSF88697">
    <property type="entry name" value="PUA domain-like"/>
    <property type="match status" value="1"/>
</dbReference>
<name>A0ABX1CPD5_9SPHN</name>
<sequence length="191" mass="20771">MSNLLRADTRPWRDKRARVRACCATTWTSRAEPAWNVPFIRSLGVRHWLLKTEPGSYGWDDLVRDGATEWDGVRNHAAAAHLRAMAPGDAALVYHSGEAKAAVGIARVARGPRRDGAEGDWVSVAIEPVAPLPQPVTLKAMKADPALKGMAMLRQSRLSVSPVTAAEWQAIARLSAPPATDGPREPADRRD</sequence>
<dbReference type="EMBL" id="JAAVJH010000010">
    <property type="protein sequence ID" value="NJR79806.1"/>
    <property type="molecule type" value="Genomic_DNA"/>
</dbReference>
<proteinExistence type="predicted"/>